<dbReference type="Pfam" id="PF08011">
    <property type="entry name" value="PDDEXK_9"/>
    <property type="match status" value="1"/>
</dbReference>
<protein>
    <submittedName>
        <fullName evidence="1">AAA family ATPase</fullName>
    </submittedName>
</protein>
<dbReference type="PANTHER" id="PTHR34825:SF1">
    <property type="entry name" value="AAA-ATPASE-LIKE DOMAIN-CONTAINING PROTEIN"/>
    <property type="match status" value="1"/>
</dbReference>
<sequence length="292" mass="33351">MDPYFCTLLGCTEEEIRRDFGLYLKRATTDLELDEESILRALKQNYDGFCFDEKALSHVFCPWSVLNFFSRPDRGLQNYWYASGGQASVLKKYLVNHKLEEPISFDQVKQLRLSELNASRQYDDVGIDVLLTQSGYLTIRSVRPNGYAILGYPNREVALSMAQLYADELLRGLPLEQPQDPMISDIMAHEDTRTVVEAFNKAVSAIDYQRYPIVDEASCRAYLQVLLIGAAMIPRVEGHNALGRSDMEVEVGNRCWLFEFKFAQKSSEVETLLNRALSQIQARRYGEISDGK</sequence>
<proteinExistence type="predicted"/>
<gene>
    <name evidence="1" type="ORF">H5985_09155</name>
</gene>
<name>A0ABS2GX52_9BURK</name>
<comment type="caution">
    <text evidence="1">The sequence shown here is derived from an EMBL/GenBank/DDBJ whole genome shotgun (WGS) entry which is preliminary data.</text>
</comment>
<organism evidence="1 2">
    <name type="scientific">Parasutterella secunda</name>
    <dbReference type="NCBI Taxonomy" id="626947"/>
    <lineage>
        <taxon>Bacteria</taxon>
        <taxon>Pseudomonadati</taxon>
        <taxon>Pseudomonadota</taxon>
        <taxon>Betaproteobacteria</taxon>
        <taxon>Burkholderiales</taxon>
        <taxon>Sutterellaceae</taxon>
        <taxon>Parasutterella</taxon>
    </lineage>
</organism>
<dbReference type="Proteomes" id="UP000777002">
    <property type="component" value="Unassembled WGS sequence"/>
</dbReference>
<dbReference type="InterPro" id="IPR012547">
    <property type="entry name" value="PDDEXK_9"/>
</dbReference>
<evidence type="ECO:0000313" key="1">
    <source>
        <dbReference type="EMBL" id="MBM6929427.1"/>
    </source>
</evidence>
<dbReference type="PANTHER" id="PTHR34825">
    <property type="entry name" value="CONSERVED PROTEIN, WITH A WEAK D-GALACTARATE DEHYDRATASE/ALTRONATE HYDROLASE DOMAIN"/>
    <property type="match status" value="1"/>
</dbReference>
<reference evidence="1 2" key="1">
    <citation type="journal article" date="2021" name="Sci. Rep.">
        <title>The distribution of antibiotic resistance genes in chicken gut microbiota commensals.</title>
        <authorList>
            <person name="Juricova H."/>
            <person name="Matiasovicova J."/>
            <person name="Kubasova T."/>
            <person name="Cejkova D."/>
            <person name="Rychlik I."/>
        </authorList>
    </citation>
    <scope>NUCLEOTIDE SEQUENCE [LARGE SCALE GENOMIC DNA]</scope>
    <source>
        <strain evidence="1 2">An562</strain>
    </source>
</reference>
<keyword evidence="2" id="KW-1185">Reference proteome</keyword>
<dbReference type="EMBL" id="JACJKX010000030">
    <property type="protein sequence ID" value="MBM6929427.1"/>
    <property type="molecule type" value="Genomic_DNA"/>
</dbReference>
<accession>A0ABS2GX52</accession>
<dbReference type="RefSeq" id="WP_205051008.1">
    <property type="nucleotide sequence ID" value="NZ_JACJKX010000030.1"/>
</dbReference>
<evidence type="ECO:0000313" key="2">
    <source>
        <dbReference type="Proteomes" id="UP000777002"/>
    </source>
</evidence>